<dbReference type="KEGG" id="cpq:CPC231_09320"/>
<protein>
    <submittedName>
        <fullName evidence="1">Uncharacterized protein</fullName>
    </submittedName>
</protein>
<dbReference type="Proteomes" id="UP000000276">
    <property type="component" value="Chromosome"/>
</dbReference>
<evidence type="ECO:0000313" key="2">
    <source>
        <dbReference type="Proteomes" id="UP000000276"/>
    </source>
</evidence>
<dbReference type="GeneID" id="93973822"/>
<name>D9QCL5_CORP2</name>
<accession>D9QCL5</accession>
<organism evidence="1 2">
    <name type="scientific">Corynebacterium pseudotuberculosis (strain C231)</name>
    <dbReference type="NCBI Taxonomy" id="681645"/>
    <lineage>
        <taxon>Bacteria</taxon>
        <taxon>Bacillati</taxon>
        <taxon>Actinomycetota</taxon>
        <taxon>Actinomycetes</taxon>
        <taxon>Mycobacteriales</taxon>
        <taxon>Corynebacteriaceae</taxon>
        <taxon>Corynebacterium</taxon>
    </lineage>
</organism>
<sequence>MHDAILAAAETAAQNDGKGLYKFFEIVFKNLATINDFIARGLGSSISGDTGVEEGKGFKSVFHFFHQWLTTGSSAPATAPAEKAA</sequence>
<dbReference type="PATRIC" id="fig|681645.3.peg.1917"/>
<gene>
    <name evidence="1" type="ORF">CPC231_09320</name>
</gene>
<dbReference type="AlphaFoldDB" id="D9QCL5"/>
<dbReference type="OrthoDB" id="4423832at2"/>
<dbReference type="HOGENOM" id="CLU_192076_0_0_11"/>
<dbReference type="RefSeq" id="WP_013242696.1">
    <property type="nucleotide sequence ID" value="NC_017301.2"/>
</dbReference>
<dbReference type="EMBL" id="CP001829">
    <property type="protein sequence ID" value="ADL11291.1"/>
    <property type="molecule type" value="Genomic_DNA"/>
</dbReference>
<evidence type="ECO:0000313" key="1">
    <source>
        <dbReference type="EMBL" id="ADL11291.1"/>
    </source>
</evidence>
<reference evidence="1 2" key="2">
    <citation type="journal article" date="2011" name="PLoS ONE">
        <title>Evidence for reductive genome evolution and lateral acquisition of virulence functions in two Corynebacterium pseudotuberculosis strains.</title>
        <authorList>
            <person name="Ruiz J.C."/>
            <person name="D'Afonseca V."/>
            <person name="Silva A."/>
            <person name="Ali A."/>
            <person name="Pinto A.C."/>
            <person name="Santos A.R."/>
            <person name="Rocha A.A."/>
            <person name="Lopes D.O."/>
            <person name="Dorella F.A."/>
            <person name="Pacheco L.G."/>
            <person name="Costa M.P."/>
            <person name="Turk M.Z."/>
            <person name="Seyffert N."/>
            <person name="Moraes P.M."/>
            <person name="Soares S.C."/>
            <person name="Almeida S.S."/>
            <person name="Castro T.L."/>
            <person name="Abreu V.A."/>
            <person name="Trost E."/>
            <person name="Baumbach J."/>
            <person name="Tauch A."/>
            <person name="Schneider M.P."/>
            <person name="McCulloch J."/>
            <person name="Cerdeira L.T."/>
            <person name="Ramos R.T."/>
            <person name="Zerlotini A."/>
            <person name="Dominitini A."/>
            <person name="Resende D.M."/>
            <person name="Coser E.M."/>
            <person name="Oliveira L.M."/>
            <person name="Pedrosa A.L."/>
            <person name="Vieira C.U."/>
            <person name="Guimaraes C.T."/>
            <person name="Bartholomeu D.C."/>
            <person name="Oliveira D.M."/>
            <person name="Santos F.R."/>
            <person name="Rabelo E.M."/>
            <person name="Lobo F.P."/>
            <person name="Franco G.R."/>
            <person name="Costa A.F."/>
            <person name="Castro I.M."/>
            <person name="Dias S.R."/>
            <person name="Ferro J.A."/>
            <person name="Ortega J.M."/>
            <person name="Paiva L.V."/>
            <person name="Goulart L.R."/>
            <person name="Almeida J.F."/>
            <person name="Ferro M.I."/>
            <person name="Carneiro N.P."/>
            <person name="Falcao P.R."/>
            <person name="Grynberg P."/>
            <person name="Teixeira S.M."/>
            <person name="Brommonschenkel S."/>
            <person name="Oliveira S.C."/>
            <person name="Meyer R."/>
            <person name="Moore R.J."/>
            <person name="Miyoshi A."/>
            <person name="Oliveira G.C."/>
            <person name="Azevedo V."/>
        </authorList>
    </citation>
    <scope>NUCLEOTIDE SEQUENCE [LARGE SCALE GENOMIC DNA]</scope>
    <source>
        <strain evidence="1 2">C231</strain>
    </source>
</reference>
<reference evidence="1 2" key="1">
    <citation type="journal article" date="2011" name="J. Bacteriol.">
        <title>Complete genome sequence of Corynebacterium pseudotuberculosis I19, a strain isolated from a cow in Israel with bovine mastitis.</title>
        <authorList>
            <consortium name="Consortium: Rede Paraense de Genomica e Proteomica (RPGP)"/>
            <person name="Silva A."/>
            <person name="Schneider M.P."/>
            <person name="Cerdeira L."/>
            <person name="Barbosa M.S."/>
            <person name="Ramos R.T."/>
            <person name="Carneiro A.R."/>
            <person name="Santos R."/>
            <person name="Lima M."/>
            <person name="D'Afonseca V."/>
            <person name="Almeida S.S."/>
            <person name="Santos A.R."/>
            <person name="Soares S.C."/>
            <person name="Pinto A.C."/>
            <person name="Ali A."/>
            <person name="Dorella F.A."/>
            <person name="Rocha F."/>
            <person name="de Abreu V.A."/>
            <person name="Trost E."/>
            <person name="Tauch A."/>
            <person name="Shpigel N."/>
            <person name="Miyoshi A."/>
            <person name="Azevedo V."/>
        </authorList>
    </citation>
    <scope>NUCLEOTIDE SEQUENCE [LARGE SCALE GENOMIC DNA]</scope>
    <source>
        <strain evidence="1 2">C231</strain>
    </source>
</reference>
<proteinExistence type="predicted"/>
<keyword evidence="2" id="KW-1185">Reference proteome</keyword>
<dbReference type="STRING" id="681645.CpC231_1835"/>
<dbReference type="eggNOG" id="ENOG5032B91">
    <property type="taxonomic scope" value="Bacteria"/>
</dbReference>